<dbReference type="AlphaFoldDB" id="A0A4C1UHK1"/>
<gene>
    <name evidence="1" type="ORF">EVAR_84488_1</name>
</gene>
<evidence type="ECO:0000313" key="2">
    <source>
        <dbReference type="Proteomes" id="UP000299102"/>
    </source>
</evidence>
<proteinExistence type="predicted"/>
<reference evidence="1 2" key="1">
    <citation type="journal article" date="2019" name="Commun. Biol.">
        <title>The bagworm genome reveals a unique fibroin gene that provides high tensile strength.</title>
        <authorList>
            <person name="Kono N."/>
            <person name="Nakamura H."/>
            <person name="Ohtoshi R."/>
            <person name="Tomita M."/>
            <person name="Numata K."/>
            <person name="Arakawa K."/>
        </authorList>
    </citation>
    <scope>NUCLEOTIDE SEQUENCE [LARGE SCALE GENOMIC DNA]</scope>
</reference>
<name>A0A4C1UHK1_EUMVA</name>
<sequence>MTHPDSSFRLKVARIPAGSTLPSLLIQTRTCTPPPYAPFGVSSRLVSFSHCDRLKVERMVIIMMMIKRILTFELIVGYRRDWQKLKIDADPIFGHIKTRSRVLRSPRSIVRHAGPGTSRRPSIRGLLDTFKNSFDTTQFGPWILTFADVHSKSGTGVTYSILQFRPDACLLYAGPGVRKPANKSLRMLYPLRSYRPSLLRHDNASAHSALITRNILDST</sequence>
<protein>
    <submittedName>
        <fullName evidence="1">Uncharacterized protein</fullName>
    </submittedName>
</protein>
<accession>A0A4C1UHK1</accession>
<organism evidence="1 2">
    <name type="scientific">Eumeta variegata</name>
    <name type="common">Bagworm moth</name>
    <name type="synonym">Eumeta japonica</name>
    <dbReference type="NCBI Taxonomy" id="151549"/>
    <lineage>
        <taxon>Eukaryota</taxon>
        <taxon>Metazoa</taxon>
        <taxon>Ecdysozoa</taxon>
        <taxon>Arthropoda</taxon>
        <taxon>Hexapoda</taxon>
        <taxon>Insecta</taxon>
        <taxon>Pterygota</taxon>
        <taxon>Neoptera</taxon>
        <taxon>Endopterygota</taxon>
        <taxon>Lepidoptera</taxon>
        <taxon>Glossata</taxon>
        <taxon>Ditrysia</taxon>
        <taxon>Tineoidea</taxon>
        <taxon>Psychidae</taxon>
        <taxon>Oiketicinae</taxon>
        <taxon>Eumeta</taxon>
    </lineage>
</organism>
<evidence type="ECO:0000313" key="1">
    <source>
        <dbReference type="EMBL" id="GBP25931.1"/>
    </source>
</evidence>
<keyword evidence="2" id="KW-1185">Reference proteome</keyword>
<dbReference type="EMBL" id="BGZK01000174">
    <property type="protein sequence ID" value="GBP25931.1"/>
    <property type="molecule type" value="Genomic_DNA"/>
</dbReference>
<comment type="caution">
    <text evidence="1">The sequence shown here is derived from an EMBL/GenBank/DDBJ whole genome shotgun (WGS) entry which is preliminary data.</text>
</comment>
<dbReference type="Proteomes" id="UP000299102">
    <property type="component" value="Unassembled WGS sequence"/>
</dbReference>